<organism evidence="1 2">
    <name type="scientific">Orbilia oligospora</name>
    <name type="common">Nematode-trapping fungus</name>
    <name type="synonym">Arthrobotrys oligospora</name>
    <dbReference type="NCBI Taxonomy" id="2813651"/>
    <lineage>
        <taxon>Eukaryota</taxon>
        <taxon>Fungi</taxon>
        <taxon>Dikarya</taxon>
        <taxon>Ascomycota</taxon>
        <taxon>Pezizomycotina</taxon>
        <taxon>Orbiliomycetes</taxon>
        <taxon>Orbiliales</taxon>
        <taxon>Orbiliaceae</taxon>
        <taxon>Orbilia</taxon>
    </lineage>
</organism>
<dbReference type="AlphaFoldDB" id="A0A7C8K0F0"/>
<proteinExistence type="predicted"/>
<sequence>MGKRRTRAEASRFAVFRRGAGSDMRGTETFGRLAWAAVSSRCRLVKSVLGKSNCCFWTSSKTTNIADGNQIATSGLKSYCIEAITYKFHVRMQSSSRSL</sequence>
<dbReference type="EMBL" id="SOZJ01000002">
    <property type="protein sequence ID" value="TGJ71722.1"/>
    <property type="molecule type" value="Genomic_DNA"/>
</dbReference>
<comment type="caution">
    <text evidence="1">The sequence shown here is derived from an EMBL/GenBank/DDBJ whole genome shotgun (WGS) entry which is preliminary data.</text>
</comment>
<gene>
    <name evidence="1" type="ORF">EYR41_003665</name>
</gene>
<name>A0A7C8K0F0_ORBOL</name>
<protein>
    <submittedName>
        <fullName evidence="1">Uncharacterized protein</fullName>
    </submittedName>
</protein>
<reference evidence="1 2" key="1">
    <citation type="submission" date="2019-03" db="EMBL/GenBank/DDBJ databases">
        <title>Nematode-trapping fungi genome.</title>
        <authorList>
            <person name="Vidal-Diez De Ulzurrun G."/>
        </authorList>
    </citation>
    <scope>NUCLEOTIDE SEQUENCE [LARGE SCALE GENOMIC DNA]</scope>
    <source>
        <strain evidence="1 2">TWF154</strain>
    </source>
</reference>
<accession>A0A7C8K0F0</accession>
<dbReference type="Proteomes" id="UP000297595">
    <property type="component" value="Unassembled WGS sequence"/>
</dbReference>
<evidence type="ECO:0000313" key="2">
    <source>
        <dbReference type="Proteomes" id="UP000297595"/>
    </source>
</evidence>
<evidence type="ECO:0000313" key="1">
    <source>
        <dbReference type="EMBL" id="TGJ71722.1"/>
    </source>
</evidence>